<dbReference type="PROSITE" id="PS51375">
    <property type="entry name" value="PPR"/>
    <property type="match status" value="2"/>
</dbReference>
<evidence type="ECO:0000313" key="4">
    <source>
        <dbReference type="EMBL" id="KAK8947908.1"/>
    </source>
</evidence>
<dbReference type="InterPro" id="IPR002885">
    <property type="entry name" value="PPR_rpt"/>
</dbReference>
<feature type="repeat" description="PPR" evidence="2">
    <location>
        <begin position="269"/>
        <end position="303"/>
    </location>
</feature>
<evidence type="ECO:0000256" key="2">
    <source>
        <dbReference type="PROSITE-ProRule" id="PRU00708"/>
    </source>
</evidence>
<evidence type="ECO:0000313" key="5">
    <source>
        <dbReference type="Proteomes" id="UP001412067"/>
    </source>
</evidence>
<feature type="repeat" description="PPR" evidence="2">
    <location>
        <begin position="233"/>
        <end position="268"/>
    </location>
</feature>
<dbReference type="Pfam" id="PF13041">
    <property type="entry name" value="PPR_2"/>
    <property type="match status" value="1"/>
</dbReference>
<name>A0ABR2LR47_9ASPA</name>
<dbReference type="PANTHER" id="PTHR47933:SF23">
    <property type="entry name" value="OS02G0468500 PROTEIN"/>
    <property type="match status" value="1"/>
</dbReference>
<dbReference type="Pfam" id="PF01535">
    <property type="entry name" value="PPR"/>
    <property type="match status" value="2"/>
</dbReference>
<dbReference type="Proteomes" id="UP001412067">
    <property type="component" value="Unassembled WGS sequence"/>
</dbReference>
<accession>A0ABR2LR47</accession>
<dbReference type="Gene3D" id="1.25.40.10">
    <property type="entry name" value="Tetratricopeptide repeat domain"/>
    <property type="match status" value="1"/>
</dbReference>
<evidence type="ECO:0000256" key="1">
    <source>
        <dbReference type="ARBA" id="ARBA00022737"/>
    </source>
</evidence>
<keyword evidence="5" id="KW-1185">Reference proteome</keyword>
<evidence type="ECO:0000256" key="3">
    <source>
        <dbReference type="SAM" id="MobiDB-lite"/>
    </source>
</evidence>
<comment type="caution">
    <text evidence="4">The sequence shown here is derived from an EMBL/GenBank/DDBJ whole genome shotgun (WGS) entry which is preliminary data.</text>
</comment>
<feature type="region of interest" description="Disordered" evidence="3">
    <location>
        <begin position="43"/>
        <end position="63"/>
    </location>
</feature>
<proteinExistence type="predicted"/>
<dbReference type="PANTHER" id="PTHR47933">
    <property type="entry name" value="PENTATRICOPEPTIDE REPEAT-CONTAINING PROTEIN 1, MITOCHONDRIAL"/>
    <property type="match status" value="1"/>
</dbReference>
<reference evidence="4 5" key="1">
    <citation type="journal article" date="2022" name="Nat. Plants">
        <title>Genomes of leafy and leafless Platanthera orchids illuminate the evolution of mycoheterotrophy.</title>
        <authorList>
            <person name="Li M.H."/>
            <person name="Liu K.W."/>
            <person name="Li Z."/>
            <person name="Lu H.C."/>
            <person name="Ye Q.L."/>
            <person name="Zhang D."/>
            <person name="Wang J.Y."/>
            <person name="Li Y.F."/>
            <person name="Zhong Z.M."/>
            <person name="Liu X."/>
            <person name="Yu X."/>
            <person name="Liu D.K."/>
            <person name="Tu X.D."/>
            <person name="Liu B."/>
            <person name="Hao Y."/>
            <person name="Liao X.Y."/>
            <person name="Jiang Y.T."/>
            <person name="Sun W.H."/>
            <person name="Chen J."/>
            <person name="Chen Y.Q."/>
            <person name="Ai Y."/>
            <person name="Zhai J.W."/>
            <person name="Wu S.S."/>
            <person name="Zhou Z."/>
            <person name="Hsiao Y.Y."/>
            <person name="Wu W.L."/>
            <person name="Chen Y.Y."/>
            <person name="Lin Y.F."/>
            <person name="Hsu J.L."/>
            <person name="Li C.Y."/>
            <person name="Wang Z.W."/>
            <person name="Zhao X."/>
            <person name="Zhong W.Y."/>
            <person name="Ma X.K."/>
            <person name="Ma L."/>
            <person name="Huang J."/>
            <person name="Chen G.Z."/>
            <person name="Huang M.Z."/>
            <person name="Huang L."/>
            <person name="Peng D.H."/>
            <person name="Luo Y.B."/>
            <person name="Zou S.Q."/>
            <person name="Chen S.P."/>
            <person name="Lan S."/>
            <person name="Tsai W.C."/>
            <person name="Van de Peer Y."/>
            <person name="Liu Z.J."/>
        </authorList>
    </citation>
    <scope>NUCLEOTIDE SEQUENCE [LARGE SCALE GENOMIC DNA]</scope>
    <source>
        <strain evidence="4">Lor288</strain>
    </source>
</reference>
<keyword evidence="1" id="KW-0677">Repeat</keyword>
<gene>
    <name evidence="4" type="ORF">KSP40_PGU003983</name>
</gene>
<organism evidence="4 5">
    <name type="scientific">Platanthera guangdongensis</name>
    <dbReference type="NCBI Taxonomy" id="2320717"/>
    <lineage>
        <taxon>Eukaryota</taxon>
        <taxon>Viridiplantae</taxon>
        <taxon>Streptophyta</taxon>
        <taxon>Embryophyta</taxon>
        <taxon>Tracheophyta</taxon>
        <taxon>Spermatophyta</taxon>
        <taxon>Magnoliopsida</taxon>
        <taxon>Liliopsida</taxon>
        <taxon>Asparagales</taxon>
        <taxon>Orchidaceae</taxon>
        <taxon>Orchidoideae</taxon>
        <taxon>Orchideae</taxon>
        <taxon>Orchidinae</taxon>
        <taxon>Platanthera</taxon>
    </lineage>
</organism>
<dbReference type="NCBIfam" id="TIGR00756">
    <property type="entry name" value="PPR"/>
    <property type="match status" value="3"/>
</dbReference>
<protein>
    <submittedName>
        <fullName evidence="4">Pentatricopeptide repeat-containing protein</fullName>
    </submittedName>
</protein>
<dbReference type="EMBL" id="JBBWWR010000016">
    <property type="protein sequence ID" value="KAK8947908.1"/>
    <property type="molecule type" value="Genomic_DNA"/>
</dbReference>
<dbReference type="InterPro" id="IPR051240">
    <property type="entry name" value="Mito_RNA-Proc/Resp"/>
</dbReference>
<sequence length="390" mass="43901">MIRTLNRSIRFSNFSSPIPTSSHSSSALILDATFSDFTARITRHRRRKNNSPSPSPPDQSQIDASIASLPPRFTSSDLSSALARLPDPRLCIPLLLHSTHRRPQLLRSGDGDASSLFLVAINRLGSARLYRDMDSAAALAFSFSTSVSFPESFFNTLIRFYSEARWISKAIGVYKFMRSSRHAAGRPTTRTFNLLFAALLGHHRGANSYIRHLYMDALRSLFRQMLASELAPDLFAFNSMIKGYVLSLHLNDALRMFHQMVPVYGVSPDDDTYSYLIHGLCAQGRTRNARELYSEMRMKGLVPSGRACNSLVSVLAMEGEVDEAVAALWEAVRMRKGPDFITCRTVVEEFCRQQRMVHAAEFIKEMRQKDAIDGHCYRELLAGVEGEYQN</sequence>
<dbReference type="InterPro" id="IPR011990">
    <property type="entry name" value="TPR-like_helical_dom_sf"/>
</dbReference>